<dbReference type="PANTHER" id="PTHR46609">
    <property type="entry name" value="EXONUCLEASE, PHAGE-TYPE/RECB, C-TERMINAL DOMAIN-CONTAINING PROTEIN"/>
    <property type="match status" value="1"/>
</dbReference>
<organism evidence="1 2">
    <name type="scientific">Microctonus aethiopoides</name>
    <dbReference type="NCBI Taxonomy" id="144406"/>
    <lineage>
        <taxon>Eukaryota</taxon>
        <taxon>Metazoa</taxon>
        <taxon>Ecdysozoa</taxon>
        <taxon>Arthropoda</taxon>
        <taxon>Hexapoda</taxon>
        <taxon>Insecta</taxon>
        <taxon>Pterygota</taxon>
        <taxon>Neoptera</taxon>
        <taxon>Endopterygota</taxon>
        <taxon>Hymenoptera</taxon>
        <taxon>Apocrita</taxon>
        <taxon>Ichneumonoidea</taxon>
        <taxon>Braconidae</taxon>
        <taxon>Euphorinae</taxon>
        <taxon>Microctonus</taxon>
    </lineage>
</organism>
<protein>
    <recommendedName>
        <fullName evidence="3">YqaJ viral recombinase domain-containing protein</fullName>
    </recommendedName>
</protein>
<dbReference type="InterPro" id="IPR051703">
    <property type="entry name" value="NF-kappa-B_Signaling_Reg"/>
</dbReference>
<gene>
    <name evidence="1" type="ORF">PV328_004156</name>
</gene>
<dbReference type="Proteomes" id="UP001168990">
    <property type="component" value="Unassembled WGS sequence"/>
</dbReference>
<reference evidence="1" key="1">
    <citation type="journal article" date="2023" name="bioRxiv">
        <title>Scaffold-level genome assemblies of two parasitoid biocontrol wasps reveal the parthenogenesis mechanism and an associated novel virus.</title>
        <authorList>
            <person name="Inwood S."/>
            <person name="Skelly J."/>
            <person name="Guhlin J."/>
            <person name="Harrop T."/>
            <person name="Goldson S."/>
            <person name="Dearden P."/>
        </authorList>
    </citation>
    <scope>NUCLEOTIDE SEQUENCE</scope>
    <source>
        <strain evidence="1">Irish</strain>
        <tissue evidence="1">Whole body</tissue>
    </source>
</reference>
<evidence type="ECO:0008006" key="3">
    <source>
        <dbReference type="Google" id="ProtNLM"/>
    </source>
</evidence>
<accession>A0AA39KLB5</accession>
<dbReference type="Gene3D" id="3.90.320.10">
    <property type="match status" value="1"/>
</dbReference>
<dbReference type="CDD" id="cd22343">
    <property type="entry name" value="PDDEXK_lambda_exonuclease-like"/>
    <property type="match status" value="1"/>
</dbReference>
<evidence type="ECO:0000313" key="2">
    <source>
        <dbReference type="Proteomes" id="UP001168990"/>
    </source>
</evidence>
<comment type="caution">
    <text evidence="1">The sequence shown here is derived from an EMBL/GenBank/DDBJ whole genome shotgun (WGS) entry which is preliminary data.</text>
</comment>
<proteinExistence type="predicted"/>
<dbReference type="SUPFAM" id="SSF52980">
    <property type="entry name" value="Restriction endonuclease-like"/>
    <property type="match status" value="1"/>
</dbReference>
<dbReference type="EMBL" id="JAQQBS010001422">
    <property type="protein sequence ID" value="KAK0165654.1"/>
    <property type="molecule type" value="Genomic_DNA"/>
</dbReference>
<evidence type="ECO:0000313" key="1">
    <source>
        <dbReference type="EMBL" id="KAK0165654.1"/>
    </source>
</evidence>
<reference evidence="1" key="2">
    <citation type="submission" date="2023-03" db="EMBL/GenBank/DDBJ databases">
        <authorList>
            <person name="Inwood S.N."/>
            <person name="Skelly J.G."/>
            <person name="Guhlin J."/>
            <person name="Harrop T.W.R."/>
            <person name="Goldson S.G."/>
            <person name="Dearden P.K."/>
        </authorList>
    </citation>
    <scope>NUCLEOTIDE SEQUENCE</scope>
    <source>
        <strain evidence="1">Irish</strain>
        <tissue evidence="1">Whole body</tissue>
    </source>
</reference>
<name>A0AA39KLB5_9HYME</name>
<sequence>MDRYFEKLLVPRAQKKHENIYLPVVTKHAAAICIYVNEENTLSKTDTPMIWNRPPESQLANYRKGCTLESLFPSDKSNIKGMINNLFQTEIYATGIVICFKQPFLDYSPDGFIFDEEEFQLLDIKCPFSSANSIIVDYDNEASMVNYLIFNESNEVELKKMHKYYTQIEMSMYVVNVKLCHFFVYSMNQYAYLNIERNEEFLILVIPKIEQFYFENYINLIMW</sequence>
<keyword evidence="2" id="KW-1185">Reference proteome</keyword>
<dbReference type="PANTHER" id="PTHR46609:SF6">
    <property type="entry name" value="EXONUCLEASE, PHAGE-TYPE_RECB, C-TERMINAL DOMAIN-CONTAINING PROTEIN-RELATED"/>
    <property type="match status" value="1"/>
</dbReference>
<dbReference type="InterPro" id="IPR011335">
    <property type="entry name" value="Restrct_endonuc-II-like"/>
</dbReference>
<dbReference type="InterPro" id="IPR011604">
    <property type="entry name" value="PDDEXK-like_dom_sf"/>
</dbReference>
<dbReference type="AlphaFoldDB" id="A0AA39KLB5"/>
<dbReference type="GO" id="GO:0006281">
    <property type="term" value="P:DNA repair"/>
    <property type="evidence" value="ECO:0007669"/>
    <property type="project" value="UniProtKB-ARBA"/>
</dbReference>